<dbReference type="GO" id="GO:0001228">
    <property type="term" value="F:DNA-binding transcription activator activity, RNA polymerase II-specific"/>
    <property type="evidence" value="ECO:0007669"/>
    <property type="project" value="TreeGrafter"/>
</dbReference>
<dbReference type="OMA" id="KADHETM"/>
<dbReference type="InterPro" id="IPR001138">
    <property type="entry name" value="Zn2Cys6_DnaBD"/>
</dbReference>
<dbReference type="GO" id="GO:0008270">
    <property type="term" value="F:zinc ion binding"/>
    <property type="evidence" value="ECO:0007669"/>
    <property type="project" value="InterPro"/>
</dbReference>
<dbReference type="InterPro" id="IPR053157">
    <property type="entry name" value="Sterol_Uptake_Regulator"/>
</dbReference>
<evidence type="ECO:0000256" key="5">
    <source>
        <dbReference type="SAM" id="MobiDB-lite"/>
    </source>
</evidence>
<dbReference type="Proteomes" id="UP000184499">
    <property type="component" value="Unassembled WGS sequence"/>
</dbReference>
<dbReference type="InterPro" id="IPR021858">
    <property type="entry name" value="Fun_TF"/>
</dbReference>
<dbReference type="InterPro" id="IPR036864">
    <property type="entry name" value="Zn2-C6_fun-type_DNA-bd_sf"/>
</dbReference>
<keyword evidence="3" id="KW-0804">Transcription</keyword>
<feature type="region of interest" description="Disordered" evidence="5">
    <location>
        <begin position="61"/>
        <end position="107"/>
    </location>
</feature>
<dbReference type="PROSITE" id="PS50048">
    <property type="entry name" value="ZN2_CY6_FUNGAL_2"/>
    <property type="match status" value="1"/>
</dbReference>
<dbReference type="CDD" id="cd00067">
    <property type="entry name" value="GAL4"/>
    <property type="match status" value="1"/>
</dbReference>
<keyword evidence="1" id="KW-0805">Transcription regulation</keyword>
<dbReference type="STRING" id="767769.A0A1L9UWC5"/>
<keyword evidence="2" id="KW-0238">DNA-binding</keyword>
<dbReference type="VEuPathDB" id="FungiDB:ASPBRDRAFT_389534"/>
<evidence type="ECO:0000256" key="3">
    <source>
        <dbReference type="ARBA" id="ARBA00023163"/>
    </source>
</evidence>
<feature type="domain" description="Zn(2)-C6 fungal-type" evidence="6">
    <location>
        <begin position="13"/>
        <end position="43"/>
    </location>
</feature>
<dbReference type="OrthoDB" id="4937900at2759"/>
<dbReference type="RefSeq" id="XP_067483261.1">
    <property type="nucleotide sequence ID" value="XM_067624041.1"/>
</dbReference>
<organism evidence="7 8">
    <name type="scientific">Aspergillus brasiliensis (strain CBS 101740 / IMI 381727 / IBT 21946)</name>
    <dbReference type="NCBI Taxonomy" id="767769"/>
    <lineage>
        <taxon>Eukaryota</taxon>
        <taxon>Fungi</taxon>
        <taxon>Dikarya</taxon>
        <taxon>Ascomycota</taxon>
        <taxon>Pezizomycotina</taxon>
        <taxon>Eurotiomycetes</taxon>
        <taxon>Eurotiomycetidae</taxon>
        <taxon>Eurotiales</taxon>
        <taxon>Aspergillaceae</taxon>
        <taxon>Aspergillus</taxon>
        <taxon>Aspergillus subgen. Circumdati</taxon>
    </lineage>
</organism>
<gene>
    <name evidence="7" type="ORF">ASPBRDRAFT_389534</name>
</gene>
<evidence type="ECO:0000313" key="7">
    <source>
        <dbReference type="EMBL" id="OJJ76014.1"/>
    </source>
</evidence>
<evidence type="ECO:0000256" key="1">
    <source>
        <dbReference type="ARBA" id="ARBA00023015"/>
    </source>
</evidence>
<protein>
    <recommendedName>
        <fullName evidence="6">Zn(2)-C6 fungal-type domain-containing protein</fullName>
    </recommendedName>
</protein>
<dbReference type="GO" id="GO:0003677">
    <property type="term" value="F:DNA binding"/>
    <property type="evidence" value="ECO:0007669"/>
    <property type="project" value="UniProtKB-KW"/>
</dbReference>
<evidence type="ECO:0000256" key="2">
    <source>
        <dbReference type="ARBA" id="ARBA00023125"/>
    </source>
</evidence>
<evidence type="ECO:0000313" key="8">
    <source>
        <dbReference type="Proteomes" id="UP000184499"/>
    </source>
</evidence>
<reference evidence="8" key="1">
    <citation type="journal article" date="2017" name="Genome Biol.">
        <title>Comparative genomics reveals high biological diversity and specific adaptations in the industrially and medically important fungal genus Aspergillus.</title>
        <authorList>
            <person name="de Vries R.P."/>
            <person name="Riley R."/>
            <person name="Wiebenga A."/>
            <person name="Aguilar-Osorio G."/>
            <person name="Amillis S."/>
            <person name="Uchima C.A."/>
            <person name="Anderluh G."/>
            <person name="Asadollahi M."/>
            <person name="Askin M."/>
            <person name="Barry K."/>
            <person name="Battaglia E."/>
            <person name="Bayram O."/>
            <person name="Benocci T."/>
            <person name="Braus-Stromeyer S.A."/>
            <person name="Caldana C."/>
            <person name="Canovas D."/>
            <person name="Cerqueira G.C."/>
            <person name="Chen F."/>
            <person name="Chen W."/>
            <person name="Choi C."/>
            <person name="Clum A."/>
            <person name="Dos Santos R.A."/>
            <person name="Damasio A.R."/>
            <person name="Diallinas G."/>
            <person name="Emri T."/>
            <person name="Fekete E."/>
            <person name="Flipphi M."/>
            <person name="Freyberg S."/>
            <person name="Gallo A."/>
            <person name="Gournas C."/>
            <person name="Habgood R."/>
            <person name="Hainaut M."/>
            <person name="Harispe M.L."/>
            <person name="Henrissat B."/>
            <person name="Hilden K.S."/>
            <person name="Hope R."/>
            <person name="Hossain A."/>
            <person name="Karabika E."/>
            <person name="Karaffa L."/>
            <person name="Karanyi Z."/>
            <person name="Krasevec N."/>
            <person name="Kuo A."/>
            <person name="Kusch H."/>
            <person name="LaButti K."/>
            <person name="Lagendijk E.L."/>
            <person name="Lapidus A."/>
            <person name="Levasseur A."/>
            <person name="Lindquist E."/>
            <person name="Lipzen A."/>
            <person name="Logrieco A.F."/>
            <person name="MacCabe A."/>
            <person name="Maekelae M.R."/>
            <person name="Malavazi I."/>
            <person name="Melin P."/>
            <person name="Meyer V."/>
            <person name="Mielnichuk N."/>
            <person name="Miskei M."/>
            <person name="Molnar A.P."/>
            <person name="Mule G."/>
            <person name="Ngan C.Y."/>
            <person name="Orejas M."/>
            <person name="Orosz E."/>
            <person name="Ouedraogo J.P."/>
            <person name="Overkamp K.M."/>
            <person name="Park H.-S."/>
            <person name="Perrone G."/>
            <person name="Piumi F."/>
            <person name="Punt P.J."/>
            <person name="Ram A.F."/>
            <person name="Ramon A."/>
            <person name="Rauscher S."/>
            <person name="Record E."/>
            <person name="Riano-Pachon D.M."/>
            <person name="Robert V."/>
            <person name="Roehrig J."/>
            <person name="Ruller R."/>
            <person name="Salamov A."/>
            <person name="Salih N.S."/>
            <person name="Samson R.A."/>
            <person name="Sandor E."/>
            <person name="Sanguinetti M."/>
            <person name="Schuetze T."/>
            <person name="Sepcic K."/>
            <person name="Shelest E."/>
            <person name="Sherlock G."/>
            <person name="Sophianopoulou V."/>
            <person name="Squina F.M."/>
            <person name="Sun H."/>
            <person name="Susca A."/>
            <person name="Todd R.B."/>
            <person name="Tsang A."/>
            <person name="Unkles S.E."/>
            <person name="van de Wiele N."/>
            <person name="van Rossen-Uffink D."/>
            <person name="Oliveira J.V."/>
            <person name="Vesth T.C."/>
            <person name="Visser J."/>
            <person name="Yu J.-H."/>
            <person name="Zhou M."/>
            <person name="Andersen M.R."/>
            <person name="Archer D.B."/>
            <person name="Baker S.E."/>
            <person name="Benoit I."/>
            <person name="Brakhage A.A."/>
            <person name="Braus G.H."/>
            <person name="Fischer R."/>
            <person name="Frisvad J.C."/>
            <person name="Goldman G.H."/>
            <person name="Houbraken J."/>
            <person name="Oakley B."/>
            <person name="Pocsi I."/>
            <person name="Scazzocchio C."/>
            <person name="Seiboth B."/>
            <person name="vanKuyk P.A."/>
            <person name="Wortman J."/>
            <person name="Dyer P.S."/>
            <person name="Grigoriev I.V."/>
        </authorList>
    </citation>
    <scope>NUCLEOTIDE SEQUENCE [LARGE SCALE GENOMIC DNA]</scope>
    <source>
        <strain evidence="8">CBS 101740 / IMI 381727 / IBT 21946</strain>
    </source>
</reference>
<evidence type="ECO:0000259" key="6">
    <source>
        <dbReference type="PROSITE" id="PS50048"/>
    </source>
</evidence>
<dbReference type="AlphaFoldDB" id="A0A1L9UWC5"/>
<dbReference type="EMBL" id="KV878680">
    <property type="protein sequence ID" value="OJJ76014.1"/>
    <property type="molecule type" value="Genomic_DNA"/>
</dbReference>
<keyword evidence="8" id="KW-1185">Reference proteome</keyword>
<dbReference type="GeneID" id="93576529"/>
<dbReference type="Gene3D" id="4.10.240.10">
    <property type="entry name" value="Zn(2)-C6 fungal-type DNA-binding domain"/>
    <property type="match status" value="1"/>
</dbReference>
<dbReference type="PROSITE" id="PS00463">
    <property type="entry name" value="ZN2_CY6_FUNGAL_1"/>
    <property type="match status" value="1"/>
</dbReference>
<dbReference type="PANTHER" id="PTHR47784:SF5">
    <property type="entry name" value="STEROL UPTAKE CONTROL PROTEIN 2"/>
    <property type="match status" value="1"/>
</dbReference>
<proteinExistence type="predicted"/>
<feature type="compositionally biased region" description="Low complexity" evidence="5">
    <location>
        <begin position="75"/>
        <end position="89"/>
    </location>
</feature>
<dbReference type="Pfam" id="PF00172">
    <property type="entry name" value="Zn_clus"/>
    <property type="match status" value="1"/>
</dbReference>
<dbReference type="PANTHER" id="PTHR47784">
    <property type="entry name" value="STEROL UPTAKE CONTROL PROTEIN 2"/>
    <property type="match status" value="1"/>
</dbReference>
<dbReference type="SMART" id="SM00066">
    <property type="entry name" value="GAL4"/>
    <property type="match status" value="1"/>
</dbReference>
<keyword evidence="4" id="KW-0539">Nucleus</keyword>
<name>A0A1L9UWC5_ASPBC</name>
<dbReference type="Pfam" id="PF11951">
    <property type="entry name" value="Fungal_trans_2"/>
    <property type="match status" value="1"/>
</dbReference>
<dbReference type="SUPFAM" id="SSF57701">
    <property type="entry name" value="Zn2/Cys6 DNA-binding domain"/>
    <property type="match status" value="1"/>
</dbReference>
<accession>A0A1L9UWC5</accession>
<evidence type="ECO:0000256" key="4">
    <source>
        <dbReference type="ARBA" id="ARBA00023242"/>
    </source>
</evidence>
<sequence>MPQRRHHNKSRHGCLQCKKNRTKCDEDRPQCGRCRRIDSACSLATQPTNLVFVAPRNAVHQKHAKNELSHTNHQSSSGSDGYSSRSPSDMMSIAASTPGTEPSDIECDFTDTEKERLRLMNYYALHTSKSITDIIIPQDQNQSLWGDWVTELAFKHNFLLHGLLGLSALHLALKGVSSQRHTVMAIRHHDLGVALFRPYLSNITPENHDAVFAFSCIVVLYTFGIQRPSESTEGPIDRLHQVFSLIRGSSFLVKADHETMARSRWSILMLPHPVPPTVLSPELEDVLSKLLLRAAMTPTAARIGIYEPAIQTLRDSLTIAVIYRRTKMTFSYFAVMCPPEFWSMVRIGEPLALAILANYAVTLDWLRRNIWMACWGRKIVDAARQALPQCWHECIAWAVQETERPSEADEIEVHSAST</sequence>